<evidence type="ECO:0008006" key="3">
    <source>
        <dbReference type="Google" id="ProtNLM"/>
    </source>
</evidence>
<gene>
    <name evidence="1" type="ORF">ISP14_15630</name>
</gene>
<evidence type="ECO:0000313" key="2">
    <source>
        <dbReference type="Proteomes" id="UP001620397"/>
    </source>
</evidence>
<name>A0ABW8KJ89_9GAMM</name>
<organism evidence="1 2">
    <name type="scientific">Dyella agri</name>
    <dbReference type="NCBI Taxonomy" id="1926869"/>
    <lineage>
        <taxon>Bacteria</taxon>
        <taxon>Pseudomonadati</taxon>
        <taxon>Pseudomonadota</taxon>
        <taxon>Gammaproteobacteria</taxon>
        <taxon>Lysobacterales</taxon>
        <taxon>Rhodanobacteraceae</taxon>
        <taxon>Dyella</taxon>
    </lineage>
</organism>
<reference evidence="1 2" key="1">
    <citation type="submission" date="2020-10" db="EMBL/GenBank/DDBJ databases">
        <title>Phylogeny of dyella-like bacteria.</title>
        <authorList>
            <person name="Fu J."/>
        </authorList>
    </citation>
    <scope>NUCLEOTIDE SEQUENCE [LARGE SCALE GENOMIC DNA]</scope>
    <source>
        <strain evidence="1 2">DKC-1</strain>
    </source>
</reference>
<sequence>MPPGYSLAGTGGRQDFDFLAGAWTTHQRRLKTRGEGSTEWVDAPSNVHCARQYLDGLTTAEESYSPAKSITGLFLYLFDLQKRQWSLYWIDPKSGNLGSPLVGGFAGNRGTFYGQDVDDGRPVKVRYAWTKVDNDHARWEQAFSFDGRTWETNWTAEFTRANSVEVCTRK</sequence>
<accession>A0ABW8KJ89</accession>
<protein>
    <recommendedName>
        <fullName evidence="3">DUF1579 domain-containing protein</fullName>
    </recommendedName>
</protein>
<dbReference type="EMBL" id="JADIKL010000010">
    <property type="protein sequence ID" value="MFK2932214.1"/>
    <property type="molecule type" value="Genomic_DNA"/>
</dbReference>
<dbReference type="Proteomes" id="UP001620397">
    <property type="component" value="Unassembled WGS sequence"/>
</dbReference>
<comment type="caution">
    <text evidence="1">The sequence shown here is derived from an EMBL/GenBank/DDBJ whole genome shotgun (WGS) entry which is preliminary data.</text>
</comment>
<proteinExistence type="predicted"/>
<evidence type="ECO:0000313" key="1">
    <source>
        <dbReference type="EMBL" id="MFK2932214.1"/>
    </source>
</evidence>
<keyword evidence="2" id="KW-1185">Reference proteome</keyword>